<proteinExistence type="predicted"/>
<organism evidence="1 2">
    <name type="scientific">Diploptera punctata</name>
    <name type="common">Pacific beetle cockroach</name>
    <dbReference type="NCBI Taxonomy" id="6984"/>
    <lineage>
        <taxon>Eukaryota</taxon>
        <taxon>Metazoa</taxon>
        <taxon>Ecdysozoa</taxon>
        <taxon>Arthropoda</taxon>
        <taxon>Hexapoda</taxon>
        <taxon>Insecta</taxon>
        <taxon>Pterygota</taxon>
        <taxon>Neoptera</taxon>
        <taxon>Polyneoptera</taxon>
        <taxon>Dictyoptera</taxon>
        <taxon>Blattodea</taxon>
        <taxon>Blaberoidea</taxon>
        <taxon>Blaberidae</taxon>
        <taxon>Diplopterinae</taxon>
        <taxon>Diploptera</taxon>
    </lineage>
</organism>
<reference evidence="1" key="2">
    <citation type="submission" date="2023-05" db="EMBL/GenBank/DDBJ databases">
        <authorList>
            <person name="Fouks B."/>
        </authorList>
    </citation>
    <scope>NUCLEOTIDE SEQUENCE</scope>
    <source>
        <strain evidence="1">Stay&amp;Tobe</strain>
        <tissue evidence="1">Testes</tissue>
    </source>
</reference>
<feature type="non-terminal residue" evidence="1">
    <location>
        <position position="1"/>
    </location>
</feature>
<accession>A0AAD7ZLU2</accession>
<reference evidence="1" key="1">
    <citation type="journal article" date="2023" name="IScience">
        <title>Live-bearing cockroach genome reveals convergent evolutionary mechanisms linked to viviparity in insects and beyond.</title>
        <authorList>
            <person name="Fouks B."/>
            <person name="Harrison M.C."/>
            <person name="Mikhailova A.A."/>
            <person name="Marchal E."/>
            <person name="English S."/>
            <person name="Carruthers M."/>
            <person name="Jennings E.C."/>
            <person name="Chiamaka E.L."/>
            <person name="Frigard R.A."/>
            <person name="Pippel M."/>
            <person name="Attardo G.M."/>
            <person name="Benoit J.B."/>
            <person name="Bornberg-Bauer E."/>
            <person name="Tobe S.S."/>
        </authorList>
    </citation>
    <scope>NUCLEOTIDE SEQUENCE</scope>
    <source>
        <strain evidence="1">Stay&amp;Tobe</strain>
    </source>
</reference>
<dbReference type="Proteomes" id="UP001233999">
    <property type="component" value="Unassembled WGS sequence"/>
</dbReference>
<comment type="caution">
    <text evidence="1">The sequence shown here is derived from an EMBL/GenBank/DDBJ whole genome shotgun (WGS) entry which is preliminary data.</text>
</comment>
<dbReference type="EMBL" id="JASPKZ010007742">
    <property type="protein sequence ID" value="KAJ9582780.1"/>
    <property type="molecule type" value="Genomic_DNA"/>
</dbReference>
<sequence>CFYEHVTSELWDYYGTLLVSYGIITSKRNNPVVTATCQIVTSQHTAILILKHIKEMRPSRIFIKFFLNIIIYLLNNRNNLLKS</sequence>
<protein>
    <submittedName>
        <fullName evidence="1">Uncharacterized protein</fullName>
    </submittedName>
</protein>
<keyword evidence="2" id="KW-1185">Reference proteome</keyword>
<evidence type="ECO:0000313" key="1">
    <source>
        <dbReference type="EMBL" id="KAJ9582780.1"/>
    </source>
</evidence>
<evidence type="ECO:0000313" key="2">
    <source>
        <dbReference type="Proteomes" id="UP001233999"/>
    </source>
</evidence>
<gene>
    <name evidence="1" type="ORF">L9F63_022872</name>
</gene>
<dbReference type="AlphaFoldDB" id="A0AAD7ZLU2"/>
<name>A0AAD7ZLU2_DIPPU</name>
<feature type="non-terminal residue" evidence="1">
    <location>
        <position position="83"/>
    </location>
</feature>